<feature type="compositionally biased region" description="Basic and acidic residues" evidence="6">
    <location>
        <begin position="1"/>
        <end position="22"/>
    </location>
</feature>
<evidence type="ECO:0000313" key="10">
    <source>
        <dbReference type="Proteomes" id="UP000467240"/>
    </source>
</evidence>
<proteinExistence type="predicted"/>
<keyword evidence="5 7" id="KW-0472">Membrane</keyword>
<dbReference type="RefSeq" id="WP_158041060.1">
    <property type="nucleotide sequence ID" value="NZ_JACCFV010000001.1"/>
</dbReference>
<evidence type="ECO:0000256" key="4">
    <source>
        <dbReference type="ARBA" id="ARBA00022989"/>
    </source>
</evidence>
<feature type="transmembrane region" description="Helical" evidence="7">
    <location>
        <begin position="206"/>
        <end position="227"/>
    </location>
</feature>
<evidence type="ECO:0000256" key="2">
    <source>
        <dbReference type="ARBA" id="ARBA00022692"/>
    </source>
</evidence>
<feature type="region of interest" description="Disordered" evidence="6">
    <location>
        <begin position="1"/>
        <end position="27"/>
    </location>
</feature>
<dbReference type="AlphaFoldDB" id="A0A7J5BQA0"/>
<evidence type="ECO:0000256" key="7">
    <source>
        <dbReference type="SAM" id="Phobius"/>
    </source>
</evidence>
<evidence type="ECO:0000256" key="6">
    <source>
        <dbReference type="SAM" id="MobiDB-lite"/>
    </source>
</evidence>
<evidence type="ECO:0000256" key="5">
    <source>
        <dbReference type="ARBA" id="ARBA00023136"/>
    </source>
</evidence>
<feature type="transmembrane region" description="Helical" evidence="7">
    <location>
        <begin position="51"/>
        <end position="69"/>
    </location>
</feature>
<dbReference type="Pfam" id="PF05140">
    <property type="entry name" value="ResB"/>
    <property type="match status" value="1"/>
</dbReference>
<evidence type="ECO:0000259" key="8">
    <source>
        <dbReference type="Pfam" id="PF05140"/>
    </source>
</evidence>
<accession>A0A7J5BQA0</accession>
<keyword evidence="2 7" id="KW-0812">Transmembrane</keyword>
<keyword evidence="4 7" id="KW-1133">Transmembrane helix</keyword>
<dbReference type="GO" id="GO:0016020">
    <property type="term" value="C:membrane"/>
    <property type="evidence" value="ECO:0007669"/>
    <property type="project" value="UniProtKB-SubCell"/>
</dbReference>
<feature type="transmembrane region" description="Helical" evidence="7">
    <location>
        <begin position="477"/>
        <end position="496"/>
    </location>
</feature>
<dbReference type="PANTHER" id="PTHR31566:SF0">
    <property type="entry name" value="CYTOCHROME C BIOGENESIS PROTEIN CCS1, CHLOROPLASTIC"/>
    <property type="match status" value="1"/>
</dbReference>
<reference evidence="9 10" key="1">
    <citation type="submission" date="2019-09" db="EMBL/GenBank/DDBJ databases">
        <title>Phylogeny of genus Pseudoclavibacter and closely related genus.</title>
        <authorList>
            <person name="Li Y."/>
        </authorList>
    </citation>
    <scope>NUCLEOTIDE SEQUENCE [LARGE SCALE GENOMIC DNA]</scope>
    <source>
        <strain evidence="9 10">DSM 23821</strain>
    </source>
</reference>
<dbReference type="EMBL" id="WBJZ01000014">
    <property type="protein sequence ID" value="KAB1655673.1"/>
    <property type="molecule type" value="Genomic_DNA"/>
</dbReference>
<sequence>MSRPSDHVDAGRIGFEQRDRKPARTSGPVGPLGRIVGFLRAMWRQLTSMRVALLLLLLLAVAAVPGSLVPQRSSDPNGVTQYFATEPELAPVLDKLQMFDVYGSVWFTAIYLLLFVSLVGCIIPRISHHWKALRTPPPTTPARLERLDAYSTLRLDHIAAEHRGEVIAQAKALLDKRGYRTVLVDKGTRGLSVSAERGYLRETGNLVFHIAMLGIIIAVGIGGGFSWQAQRVVVEGQTFVNDLVSYSSFTPGRFFSPEQLTPYAMRLDSFDITYESTNPNAIGQPTDFAANVTVIDPDGTTANDTVRVNAPLRYDDTNVYLLGNGYAPQITVRDPNGAVVFEDNVPFLPQDNNLTSLGVVKVPDGLQQQLGMIGFFYPSAVELDSGAYSSDHPDLRDPLLTLNVYEGDLGIDDGVPRSVYSLETETLTQLAGGDTGTRALQLRPGETVELPGGRGTVTLGDIPRFASFDVHHDPTQLPVLTCAILIVAGLLVALLVPRRRMWVKAIPQPDGTLLVEYAGLNRGEDPQLAVAVNELLDAHSEGLVGYLEDPPPPQTNEGTT</sequence>
<feature type="transmembrane region" description="Helical" evidence="7">
    <location>
        <begin position="101"/>
        <end position="123"/>
    </location>
</feature>
<dbReference type="InterPro" id="IPR007816">
    <property type="entry name" value="ResB-like_domain"/>
</dbReference>
<evidence type="ECO:0000313" key="9">
    <source>
        <dbReference type="EMBL" id="KAB1655673.1"/>
    </source>
</evidence>
<feature type="domain" description="ResB-like" evidence="8">
    <location>
        <begin position="49"/>
        <end position="529"/>
    </location>
</feature>
<evidence type="ECO:0000256" key="3">
    <source>
        <dbReference type="ARBA" id="ARBA00022748"/>
    </source>
</evidence>
<keyword evidence="3" id="KW-0201">Cytochrome c-type biogenesis</keyword>
<comment type="caution">
    <text evidence="9">The sequence shown here is derived from an EMBL/GenBank/DDBJ whole genome shotgun (WGS) entry which is preliminary data.</text>
</comment>
<dbReference type="InterPro" id="IPR023494">
    <property type="entry name" value="Cyt_c_bgen_Ccs1/CcsB/ResB"/>
</dbReference>
<dbReference type="GO" id="GO:0017004">
    <property type="term" value="P:cytochrome complex assembly"/>
    <property type="evidence" value="ECO:0007669"/>
    <property type="project" value="UniProtKB-KW"/>
</dbReference>
<protein>
    <submittedName>
        <fullName evidence="9">Cytochrome c biogenesis protein ResB</fullName>
    </submittedName>
</protein>
<name>A0A7J5BQA0_9MICO</name>
<dbReference type="PANTHER" id="PTHR31566">
    <property type="entry name" value="CYTOCHROME C BIOGENESIS PROTEIN CCS1, CHLOROPLASTIC"/>
    <property type="match status" value="1"/>
</dbReference>
<comment type="subcellular location">
    <subcellularLocation>
        <location evidence="1">Membrane</location>
        <topology evidence="1">Multi-pass membrane protein</topology>
    </subcellularLocation>
</comment>
<keyword evidence="10" id="KW-1185">Reference proteome</keyword>
<organism evidence="9 10">
    <name type="scientific">Pseudoclavibacter chungangensis</name>
    <dbReference type="NCBI Taxonomy" id="587635"/>
    <lineage>
        <taxon>Bacteria</taxon>
        <taxon>Bacillati</taxon>
        <taxon>Actinomycetota</taxon>
        <taxon>Actinomycetes</taxon>
        <taxon>Micrococcales</taxon>
        <taxon>Microbacteriaceae</taxon>
        <taxon>Pseudoclavibacter</taxon>
    </lineage>
</organism>
<dbReference type="OrthoDB" id="3949537at2"/>
<gene>
    <name evidence="9" type="ORF">F8O01_11785</name>
</gene>
<dbReference type="Proteomes" id="UP000467240">
    <property type="component" value="Unassembled WGS sequence"/>
</dbReference>
<evidence type="ECO:0000256" key="1">
    <source>
        <dbReference type="ARBA" id="ARBA00004141"/>
    </source>
</evidence>